<protein>
    <submittedName>
        <fullName evidence="1">Uncharacterized protein</fullName>
    </submittedName>
</protein>
<sequence length="142" mass="14159">MLGCGAGASSARCGTGVSAALREGAGEEADSAEGGVAGEAVLVAVGLGLGDWLGLGDSLGLSLGEVLLATDIAGPRSTSVGLLIAWASAVPPPRATMPSAPVRTHVLCLLISEAFLSAPRAVDLLMTLPILAAHYESTRRVR</sequence>
<evidence type="ECO:0000313" key="2">
    <source>
        <dbReference type="Proteomes" id="UP001500368"/>
    </source>
</evidence>
<dbReference type="Proteomes" id="UP001500368">
    <property type="component" value="Unassembled WGS sequence"/>
</dbReference>
<gene>
    <name evidence="1" type="ORF">GCM10025790_01490</name>
</gene>
<organism evidence="1 2">
    <name type="scientific">Nesterenkonia rhizosphaerae</name>
    <dbReference type="NCBI Taxonomy" id="1348272"/>
    <lineage>
        <taxon>Bacteria</taxon>
        <taxon>Bacillati</taxon>
        <taxon>Actinomycetota</taxon>
        <taxon>Actinomycetes</taxon>
        <taxon>Micrococcales</taxon>
        <taxon>Micrococcaceae</taxon>
        <taxon>Nesterenkonia</taxon>
    </lineage>
</organism>
<reference evidence="2" key="1">
    <citation type="journal article" date="2019" name="Int. J. Syst. Evol. Microbiol.">
        <title>The Global Catalogue of Microorganisms (GCM) 10K type strain sequencing project: providing services to taxonomists for standard genome sequencing and annotation.</title>
        <authorList>
            <consortium name="The Broad Institute Genomics Platform"/>
            <consortium name="The Broad Institute Genome Sequencing Center for Infectious Disease"/>
            <person name="Wu L."/>
            <person name="Ma J."/>
        </authorList>
    </citation>
    <scope>NUCLEOTIDE SEQUENCE [LARGE SCALE GENOMIC DNA]</scope>
    <source>
        <strain evidence="2">JCM 19129</strain>
    </source>
</reference>
<evidence type="ECO:0000313" key="1">
    <source>
        <dbReference type="EMBL" id="GAA4910981.1"/>
    </source>
</evidence>
<dbReference type="EMBL" id="BAABLW010000001">
    <property type="protein sequence ID" value="GAA4910981.1"/>
    <property type="molecule type" value="Genomic_DNA"/>
</dbReference>
<keyword evidence="2" id="KW-1185">Reference proteome</keyword>
<proteinExistence type="predicted"/>
<accession>A0ABP9FQD0</accession>
<name>A0ABP9FQD0_9MICC</name>
<comment type="caution">
    <text evidence="1">The sequence shown here is derived from an EMBL/GenBank/DDBJ whole genome shotgun (WGS) entry which is preliminary data.</text>
</comment>